<reference evidence="8" key="1">
    <citation type="submission" date="2022-12" db="EMBL/GenBank/DDBJ databases">
        <title>Bacterial isolates from different developmental stages of Nematostella vectensis.</title>
        <authorList>
            <person name="Fraune S."/>
        </authorList>
    </citation>
    <scope>NUCLEOTIDE SEQUENCE</scope>
    <source>
        <strain evidence="8">G21630-S1</strain>
    </source>
</reference>
<dbReference type="PROSITE" id="PS00475">
    <property type="entry name" value="RIBOSOMAL_L15"/>
    <property type="match status" value="1"/>
</dbReference>
<dbReference type="HAMAP" id="MF_01341">
    <property type="entry name" value="Ribosomal_uL15"/>
    <property type="match status" value="1"/>
</dbReference>
<comment type="similarity">
    <text evidence="1 4 5">Belongs to the universal ribosomal protein uL15 family.</text>
</comment>
<dbReference type="InterPro" id="IPR021131">
    <property type="entry name" value="Ribosomal_uL15/eL18"/>
</dbReference>
<dbReference type="Pfam" id="PF00828">
    <property type="entry name" value="Ribosomal_L27A"/>
    <property type="match status" value="1"/>
</dbReference>
<dbReference type="GO" id="GO:0005840">
    <property type="term" value="C:ribosome"/>
    <property type="evidence" value="ECO:0007669"/>
    <property type="project" value="UniProtKB-KW"/>
</dbReference>
<dbReference type="SUPFAM" id="SSF52080">
    <property type="entry name" value="Ribosomal proteins L15p and L18e"/>
    <property type="match status" value="1"/>
</dbReference>
<name>A0ABT4LPD3_9PROT</name>
<dbReference type="RefSeq" id="WP_020592327.1">
    <property type="nucleotide sequence ID" value="NZ_JAPWGY010000014.1"/>
</dbReference>
<feature type="compositionally biased region" description="Polar residues" evidence="6">
    <location>
        <begin position="1"/>
        <end position="12"/>
    </location>
</feature>
<protein>
    <recommendedName>
        <fullName evidence="4">Large ribosomal subunit protein uL15</fullName>
    </recommendedName>
</protein>
<comment type="caution">
    <text evidence="8">The sequence shown here is derived from an EMBL/GenBank/DDBJ whole genome shotgun (WGS) entry which is preliminary data.</text>
</comment>
<dbReference type="InterPro" id="IPR005749">
    <property type="entry name" value="Ribosomal_uL15_bac-type"/>
</dbReference>
<feature type="domain" description="Large ribosomal subunit protein uL15/eL18" evidence="7">
    <location>
        <begin position="75"/>
        <end position="149"/>
    </location>
</feature>
<sequence length="154" mass="15941">MKLNQLSDNLGATKNRKRVGRGTGSGTGKTAGTGHKGQKSRSGVAVKGFEGGQMPLHRRLPKRGFNNIFRKNFVPLNIGRLQAAIDAKKIDAKKPIDQDVLVTSGIITDARDGIRLLANGELSAKVSITVAGASAAAIAAVEKAGGSVTVPASE</sequence>
<dbReference type="NCBIfam" id="TIGR01071">
    <property type="entry name" value="rplO_bact"/>
    <property type="match status" value="1"/>
</dbReference>
<dbReference type="Gene3D" id="3.100.10.10">
    <property type="match status" value="1"/>
</dbReference>
<dbReference type="PANTHER" id="PTHR12934">
    <property type="entry name" value="50S RIBOSOMAL PROTEIN L15"/>
    <property type="match status" value="1"/>
</dbReference>
<evidence type="ECO:0000256" key="3">
    <source>
        <dbReference type="ARBA" id="ARBA00023274"/>
    </source>
</evidence>
<keyword evidence="4" id="KW-0699">rRNA-binding</keyword>
<dbReference type="Proteomes" id="UP001069802">
    <property type="component" value="Unassembled WGS sequence"/>
</dbReference>
<evidence type="ECO:0000313" key="8">
    <source>
        <dbReference type="EMBL" id="MCZ4282998.1"/>
    </source>
</evidence>
<feature type="region of interest" description="Disordered" evidence="6">
    <location>
        <begin position="1"/>
        <end position="42"/>
    </location>
</feature>
<evidence type="ECO:0000313" key="9">
    <source>
        <dbReference type="Proteomes" id="UP001069802"/>
    </source>
</evidence>
<evidence type="ECO:0000256" key="6">
    <source>
        <dbReference type="SAM" id="MobiDB-lite"/>
    </source>
</evidence>
<organism evidence="8 9">
    <name type="scientific">Kiloniella laminariae</name>
    <dbReference type="NCBI Taxonomy" id="454162"/>
    <lineage>
        <taxon>Bacteria</taxon>
        <taxon>Pseudomonadati</taxon>
        <taxon>Pseudomonadota</taxon>
        <taxon>Alphaproteobacteria</taxon>
        <taxon>Rhodospirillales</taxon>
        <taxon>Kiloniellaceae</taxon>
        <taxon>Kiloniella</taxon>
    </lineage>
</organism>
<evidence type="ECO:0000256" key="4">
    <source>
        <dbReference type="HAMAP-Rule" id="MF_01341"/>
    </source>
</evidence>
<dbReference type="InterPro" id="IPR030878">
    <property type="entry name" value="Ribosomal_uL15"/>
</dbReference>
<dbReference type="InterPro" id="IPR036227">
    <property type="entry name" value="Ribosomal_uL15/eL18_sf"/>
</dbReference>
<keyword evidence="9" id="KW-1185">Reference proteome</keyword>
<evidence type="ECO:0000256" key="5">
    <source>
        <dbReference type="RuleBase" id="RU003888"/>
    </source>
</evidence>
<keyword evidence="4" id="KW-0694">RNA-binding</keyword>
<dbReference type="PANTHER" id="PTHR12934:SF11">
    <property type="entry name" value="LARGE RIBOSOMAL SUBUNIT PROTEIN UL15M"/>
    <property type="match status" value="1"/>
</dbReference>
<gene>
    <name evidence="4 8" type="primary">rplO</name>
    <name evidence="8" type="ORF">O4H49_19600</name>
</gene>
<dbReference type="InterPro" id="IPR001196">
    <property type="entry name" value="Ribosomal_uL15_CS"/>
</dbReference>
<accession>A0ABT4LPD3</accession>
<comment type="subunit">
    <text evidence="4">Part of the 50S ribosomal subunit.</text>
</comment>
<keyword evidence="3 4" id="KW-0687">Ribonucleoprotein</keyword>
<evidence type="ECO:0000256" key="1">
    <source>
        <dbReference type="ARBA" id="ARBA00007320"/>
    </source>
</evidence>
<evidence type="ECO:0000256" key="2">
    <source>
        <dbReference type="ARBA" id="ARBA00022980"/>
    </source>
</evidence>
<proteinExistence type="inferred from homology"/>
<comment type="function">
    <text evidence="4">Binds to the 23S rRNA.</text>
</comment>
<feature type="compositionally biased region" description="Gly residues" evidence="6">
    <location>
        <begin position="21"/>
        <end position="35"/>
    </location>
</feature>
<keyword evidence="2 4" id="KW-0689">Ribosomal protein</keyword>
<dbReference type="EMBL" id="JAPWGY010000014">
    <property type="protein sequence ID" value="MCZ4282998.1"/>
    <property type="molecule type" value="Genomic_DNA"/>
</dbReference>
<evidence type="ECO:0000259" key="7">
    <source>
        <dbReference type="Pfam" id="PF00828"/>
    </source>
</evidence>